<dbReference type="InterPro" id="IPR006657">
    <property type="entry name" value="MoPterin_dinucl-bd_dom"/>
</dbReference>
<evidence type="ECO:0000256" key="2">
    <source>
        <dbReference type="ARBA" id="ARBA00010312"/>
    </source>
</evidence>
<dbReference type="GO" id="GO:0046872">
    <property type="term" value="F:metal ion binding"/>
    <property type="evidence" value="ECO:0007669"/>
    <property type="project" value="UniProtKB-KW"/>
</dbReference>
<evidence type="ECO:0000256" key="1">
    <source>
        <dbReference type="ARBA" id="ARBA00001942"/>
    </source>
</evidence>
<keyword evidence="5 9" id="KW-0732">Signal</keyword>
<dbReference type="InterPro" id="IPR006311">
    <property type="entry name" value="TAT_signal"/>
</dbReference>
<keyword evidence="6" id="KW-0560">Oxidoreductase</keyword>
<evidence type="ECO:0000259" key="11">
    <source>
        <dbReference type="Pfam" id="PF01568"/>
    </source>
</evidence>
<dbReference type="Gene3D" id="2.40.40.20">
    <property type="match status" value="1"/>
</dbReference>
<dbReference type="GO" id="GO:0051536">
    <property type="term" value="F:iron-sulfur cluster binding"/>
    <property type="evidence" value="ECO:0007669"/>
    <property type="project" value="UniProtKB-KW"/>
</dbReference>
<dbReference type="PROSITE" id="PS00490">
    <property type="entry name" value="MOLYBDOPTERIN_PROK_2"/>
    <property type="match status" value="1"/>
</dbReference>
<dbReference type="PROSITE" id="PS51318">
    <property type="entry name" value="TAT"/>
    <property type="match status" value="1"/>
</dbReference>
<evidence type="ECO:0000313" key="12">
    <source>
        <dbReference type="EMBL" id="QKF07529.1"/>
    </source>
</evidence>
<evidence type="ECO:0000256" key="4">
    <source>
        <dbReference type="ARBA" id="ARBA00022723"/>
    </source>
</evidence>
<dbReference type="GO" id="GO:0016491">
    <property type="term" value="F:oxidoreductase activity"/>
    <property type="evidence" value="ECO:0007669"/>
    <property type="project" value="UniProtKB-KW"/>
</dbReference>
<evidence type="ECO:0000313" key="13">
    <source>
        <dbReference type="Proteomes" id="UP000503297"/>
    </source>
</evidence>
<dbReference type="PANTHER" id="PTHR43742:SF6">
    <property type="entry name" value="OXIDOREDUCTASE YYAE-RELATED"/>
    <property type="match status" value="1"/>
</dbReference>
<evidence type="ECO:0000256" key="3">
    <source>
        <dbReference type="ARBA" id="ARBA00022505"/>
    </source>
</evidence>
<dbReference type="SUPFAM" id="SSF53706">
    <property type="entry name" value="Formate dehydrogenase/DMSO reductase, domains 1-3"/>
    <property type="match status" value="1"/>
</dbReference>
<reference evidence="13" key="1">
    <citation type="submission" date="2020-05" db="EMBL/GenBank/DDBJ databases">
        <title>Novel species in genus Nocardioides.</title>
        <authorList>
            <person name="Zhang G."/>
        </authorList>
    </citation>
    <scope>NUCLEOTIDE SEQUENCE [LARGE SCALE GENOMIC DNA]</scope>
    <source>
        <strain evidence="13">zg-1050</strain>
    </source>
</reference>
<dbReference type="InterPro" id="IPR009010">
    <property type="entry name" value="Asp_de-COase-like_dom_sf"/>
</dbReference>
<dbReference type="Gene3D" id="3.40.228.10">
    <property type="entry name" value="Dimethylsulfoxide Reductase, domain 2"/>
    <property type="match status" value="1"/>
</dbReference>
<comment type="similarity">
    <text evidence="2">Belongs to the prokaryotic molybdopterin-containing oxidoreductase family.</text>
</comment>
<dbReference type="Pfam" id="PF00384">
    <property type="entry name" value="Molybdopterin"/>
    <property type="match status" value="1"/>
</dbReference>
<dbReference type="RefSeq" id="WP_172300672.1">
    <property type="nucleotide sequence ID" value="NZ_CP053716.1"/>
</dbReference>
<evidence type="ECO:0000256" key="6">
    <source>
        <dbReference type="ARBA" id="ARBA00023002"/>
    </source>
</evidence>
<dbReference type="InterPro" id="IPR006656">
    <property type="entry name" value="Mopterin_OxRdtase"/>
</dbReference>
<dbReference type="GO" id="GO:0043546">
    <property type="term" value="F:molybdopterin cofactor binding"/>
    <property type="evidence" value="ECO:0007669"/>
    <property type="project" value="InterPro"/>
</dbReference>
<evidence type="ECO:0000256" key="5">
    <source>
        <dbReference type="ARBA" id="ARBA00022729"/>
    </source>
</evidence>
<protein>
    <submittedName>
        <fullName evidence="12">Molybdopterin-dependent oxidoreductase</fullName>
    </submittedName>
</protein>
<gene>
    <name evidence="12" type="ORF">HLV38_04910</name>
</gene>
<comment type="cofactor">
    <cofactor evidence="1">
        <name>Mo-bis(molybdopterin guanine dinucleotide)</name>
        <dbReference type="ChEBI" id="CHEBI:60539"/>
    </cofactor>
</comment>
<dbReference type="Gene3D" id="2.20.25.90">
    <property type="entry name" value="ADC-like domains"/>
    <property type="match status" value="1"/>
</dbReference>
<dbReference type="PANTHER" id="PTHR43742">
    <property type="entry name" value="TRIMETHYLAMINE-N-OXIDE REDUCTASE"/>
    <property type="match status" value="1"/>
</dbReference>
<dbReference type="EMBL" id="CP053716">
    <property type="protein sequence ID" value="QKF07529.1"/>
    <property type="molecule type" value="Genomic_DNA"/>
</dbReference>
<evidence type="ECO:0000256" key="8">
    <source>
        <dbReference type="ARBA" id="ARBA00023014"/>
    </source>
</evidence>
<proteinExistence type="inferred from homology"/>
<sequence>MPSRRGFLKGVGAAGAVIGTAGAAGALSAQSWFSYADPASKADERVAYTFHQSHCGGMCPLKCTVRDGRLALIQPNDVCAPRYRNICLKGISEIQHVYSTKRVQTPLRRTGERGKGEFEACTWDEALDDIVARIKAIQSEHGKGAVMVASGSEADVPFLEGILGARGMGNAGIDVGVGNGLDPATGKGWGYAMCGNEARDWVNSKMVLTVGSNFCESSLPITLVFSEAKEAGARMVTVDPHFSTTASKSHEWVPIEPGTDAALFLGMLTHIIENDLIDHRFAARHTALPFLVNEETGELVKTGEPAMDPKTKAPAAGQTGLFMVIDADGSAKPADQVDLPALSGSVTVDGVRAVTVYDRFLKGQRNYTVAWASEITQIPAEKIAQLAEEYAKGPSALCLGWGGNDKMTNADISGHAAAMLVALTGNIGKKGASVGVHVGGTWGGYTAPLGAWALPAELAASEADIPIYDLRYKKNNVRALISVGDKLAQTMANMGKTEEWARTLDLIVSADPYFTEAAKWADYVLPLTSRFEYDEEVGRIASGYNHIVLQEKVIDPLFEARTDLWLQKELANRLGVGDALPATSRERAEVTLSTSEAPYVKELTVDKLIENRGMWPIEGIEEPRREFMDGTFPTISGRLHVYYENMLPYGQELPQWEPCVEATRDNPLRDRFPLQFANVRSRFRIHNQFADAQWIQQFYEPTIDVNPRDLEQRGLKTGDVVEVSNDRGRFKVRVHANESVRPGSARMVEAATADYTVEGNMQSVTNDATVDRAGALMCGMVIPFSDTLVQISKA</sequence>
<dbReference type="InterPro" id="IPR050612">
    <property type="entry name" value="Prok_Mopterin_Oxidored"/>
</dbReference>
<feature type="domain" description="Molybdopterin oxidoreductase" evidence="10">
    <location>
        <begin position="102"/>
        <end position="573"/>
    </location>
</feature>
<feature type="chain" id="PRO_5026754602" evidence="9">
    <location>
        <begin position="24"/>
        <end position="794"/>
    </location>
</feature>
<keyword evidence="7" id="KW-0408">Iron</keyword>
<evidence type="ECO:0000256" key="7">
    <source>
        <dbReference type="ARBA" id="ARBA00023004"/>
    </source>
</evidence>
<feature type="domain" description="Molybdopterin dinucleotide-binding" evidence="11">
    <location>
        <begin position="674"/>
        <end position="773"/>
    </location>
</feature>
<dbReference type="SUPFAM" id="SSF50692">
    <property type="entry name" value="ADC-like"/>
    <property type="match status" value="1"/>
</dbReference>
<dbReference type="InterPro" id="IPR019546">
    <property type="entry name" value="TAT_signal_bac_arc"/>
</dbReference>
<dbReference type="NCBIfam" id="TIGR01409">
    <property type="entry name" value="TAT_signal_seq"/>
    <property type="match status" value="1"/>
</dbReference>
<dbReference type="InterPro" id="IPR006655">
    <property type="entry name" value="Mopterin_OxRdtase_prok_CS"/>
</dbReference>
<organism evidence="12 13">
    <name type="scientific">Berryella wangjianweii</name>
    <dbReference type="NCBI Taxonomy" id="2734634"/>
    <lineage>
        <taxon>Bacteria</taxon>
        <taxon>Bacillati</taxon>
        <taxon>Actinomycetota</taxon>
        <taxon>Coriobacteriia</taxon>
        <taxon>Eggerthellales</taxon>
        <taxon>Eggerthellaceae</taxon>
        <taxon>Berryella</taxon>
    </lineage>
</organism>
<dbReference type="KEGG" id="bwa:HLV38_04910"/>
<dbReference type="Gene3D" id="3.40.50.740">
    <property type="match status" value="2"/>
</dbReference>
<dbReference type="Proteomes" id="UP000503297">
    <property type="component" value="Chromosome"/>
</dbReference>
<accession>A0A6M8J814</accession>
<dbReference type="AlphaFoldDB" id="A0A6M8J814"/>
<keyword evidence="4" id="KW-0479">Metal-binding</keyword>
<evidence type="ECO:0000259" key="10">
    <source>
        <dbReference type="Pfam" id="PF00384"/>
    </source>
</evidence>
<evidence type="ECO:0000256" key="9">
    <source>
        <dbReference type="SAM" id="SignalP"/>
    </source>
</evidence>
<name>A0A6M8J814_9ACTN</name>
<keyword evidence="3" id="KW-0500">Molybdenum</keyword>
<feature type="signal peptide" evidence="9">
    <location>
        <begin position="1"/>
        <end position="23"/>
    </location>
</feature>
<keyword evidence="13" id="KW-1185">Reference proteome</keyword>
<keyword evidence="8" id="KW-0411">Iron-sulfur</keyword>
<dbReference type="Pfam" id="PF01568">
    <property type="entry name" value="Molydop_binding"/>
    <property type="match status" value="1"/>
</dbReference>